<evidence type="ECO:0000256" key="1">
    <source>
        <dbReference type="SAM" id="MobiDB-lite"/>
    </source>
</evidence>
<protein>
    <submittedName>
        <fullName evidence="2">Uncharacterized protein</fullName>
    </submittedName>
</protein>
<name>G3IFB7_CRIGR</name>
<evidence type="ECO:0000313" key="3">
    <source>
        <dbReference type="Proteomes" id="UP000001075"/>
    </source>
</evidence>
<organism evidence="2 3">
    <name type="scientific">Cricetulus griseus</name>
    <name type="common">Chinese hamster</name>
    <name type="synonym">Cricetulus barabensis griseus</name>
    <dbReference type="NCBI Taxonomy" id="10029"/>
    <lineage>
        <taxon>Eukaryota</taxon>
        <taxon>Metazoa</taxon>
        <taxon>Chordata</taxon>
        <taxon>Craniata</taxon>
        <taxon>Vertebrata</taxon>
        <taxon>Euteleostomi</taxon>
        <taxon>Mammalia</taxon>
        <taxon>Eutheria</taxon>
        <taxon>Euarchontoglires</taxon>
        <taxon>Glires</taxon>
        <taxon>Rodentia</taxon>
        <taxon>Myomorpha</taxon>
        <taxon>Muroidea</taxon>
        <taxon>Cricetidae</taxon>
        <taxon>Cricetinae</taxon>
        <taxon>Cricetulus</taxon>
    </lineage>
</organism>
<gene>
    <name evidence="2" type="ORF">I79_022438</name>
</gene>
<feature type="region of interest" description="Disordered" evidence="1">
    <location>
        <begin position="47"/>
        <end position="70"/>
    </location>
</feature>
<dbReference type="Proteomes" id="UP000001075">
    <property type="component" value="Unassembled WGS sequence"/>
</dbReference>
<feature type="region of interest" description="Disordered" evidence="1">
    <location>
        <begin position="1"/>
        <end position="35"/>
    </location>
</feature>
<feature type="compositionally biased region" description="Basic and acidic residues" evidence="1">
    <location>
        <begin position="22"/>
        <end position="35"/>
    </location>
</feature>
<accession>G3IFB7</accession>
<dbReference type="InParanoid" id="G3IFB7"/>
<reference evidence="3" key="1">
    <citation type="journal article" date="2011" name="Nat. Biotechnol.">
        <title>The genomic sequence of the Chinese hamster ovary (CHO)-K1 cell line.</title>
        <authorList>
            <person name="Xu X."/>
            <person name="Nagarajan H."/>
            <person name="Lewis N.E."/>
            <person name="Pan S."/>
            <person name="Cai Z."/>
            <person name="Liu X."/>
            <person name="Chen W."/>
            <person name="Xie M."/>
            <person name="Wang W."/>
            <person name="Hammond S."/>
            <person name="Andersen M.R."/>
            <person name="Neff N."/>
            <person name="Passarelli B."/>
            <person name="Koh W."/>
            <person name="Fan H.C."/>
            <person name="Wang J."/>
            <person name="Gui Y."/>
            <person name="Lee K.H."/>
            <person name="Betenbaugh M.J."/>
            <person name="Quake S.R."/>
            <person name="Famili I."/>
            <person name="Palsson B.O."/>
            <person name="Wang J."/>
        </authorList>
    </citation>
    <scope>NUCLEOTIDE SEQUENCE [LARGE SCALE GENOMIC DNA]</scope>
    <source>
        <strain evidence="3">CHO K1 cell line</strain>
    </source>
</reference>
<dbReference type="AlphaFoldDB" id="G3IFB7"/>
<sequence>MEILHQAQQAEKPMVQAPAHSQEGRSTLEEASKECQRPLSCSSTLLLRQQGQPGGGTSLSTAQLRKTAQG</sequence>
<dbReference type="EMBL" id="JH002355">
    <property type="protein sequence ID" value="EGW13833.1"/>
    <property type="molecule type" value="Genomic_DNA"/>
</dbReference>
<proteinExistence type="predicted"/>
<feature type="compositionally biased region" description="Polar residues" evidence="1">
    <location>
        <begin position="58"/>
        <end position="70"/>
    </location>
</feature>
<evidence type="ECO:0000313" key="2">
    <source>
        <dbReference type="EMBL" id="EGW13833.1"/>
    </source>
</evidence>